<dbReference type="Pfam" id="PF00150">
    <property type="entry name" value="Cellulase"/>
    <property type="match status" value="1"/>
</dbReference>
<proteinExistence type="predicted"/>
<reference evidence="5" key="1">
    <citation type="submission" date="2022-04" db="EMBL/GenBank/DDBJ databases">
        <title>Halocatena sp. nov., isolated from a salt lake.</title>
        <authorList>
            <person name="Cui H.-L."/>
        </authorList>
    </citation>
    <scope>NUCLEOTIDE SEQUENCE</scope>
    <source>
        <strain evidence="5">AD-1</strain>
        <plasmid evidence="5">unnamed1</plasmid>
    </source>
</reference>
<evidence type="ECO:0000256" key="2">
    <source>
        <dbReference type="ARBA" id="ARBA00023295"/>
    </source>
</evidence>
<gene>
    <name evidence="5" type="ORF">MW046_13270</name>
</gene>
<protein>
    <submittedName>
        <fullName evidence="5">Cellulase family glycosylhydrolase</fullName>
    </submittedName>
</protein>
<feature type="region of interest" description="Disordered" evidence="3">
    <location>
        <begin position="472"/>
        <end position="497"/>
    </location>
</feature>
<geneLocation type="plasmid" evidence="5 6">
    <name>unnamed1</name>
</geneLocation>
<dbReference type="GO" id="GO:0000272">
    <property type="term" value="P:polysaccharide catabolic process"/>
    <property type="evidence" value="ECO:0007669"/>
    <property type="project" value="InterPro"/>
</dbReference>
<dbReference type="GeneID" id="71929035"/>
<dbReference type="GO" id="GO:0004553">
    <property type="term" value="F:hydrolase activity, hydrolyzing O-glycosyl compounds"/>
    <property type="evidence" value="ECO:0007669"/>
    <property type="project" value="InterPro"/>
</dbReference>
<organism evidence="5 6">
    <name type="scientific">Halocatena salina</name>
    <dbReference type="NCBI Taxonomy" id="2934340"/>
    <lineage>
        <taxon>Archaea</taxon>
        <taxon>Methanobacteriati</taxon>
        <taxon>Methanobacteriota</taxon>
        <taxon>Stenosarchaea group</taxon>
        <taxon>Halobacteria</taxon>
        <taxon>Halobacteriales</taxon>
        <taxon>Natronomonadaceae</taxon>
        <taxon>Halocatena</taxon>
    </lineage>
</organism>
<dbReference type="RefSeq" id="WP_247995066.1">
    <property type="nucleotide sequence ID" value="NZ_CP096020.1"/>
</dbReference>
<name>A0A8U0A5S1_9EURY</name>
<evidence type="ECO:0000256" key="1">
    <source>
        <dbReference type="ARBA" id="ARBA00022801"/>
    </source>
</evidence>
<keyword evidence="1" id="KW-0378">Hydrolase</keyword>
<feature type="region of interest" description="Disordered" evidence="3">
    <location>
        <begin position="1"/>
        <end position="22"/>
    </location>
</feature>
<feature type="domain" description="Glycoside hydrolase family 5" evidence="4">
    <location>
        <begin position="114"/>
        <end position="431"/>
    </location>
</feature>
<dbReference type="InterPro" id="IPR001547">
    <property type="entry name" value="Glyco_hydro_5"/>
</dbReference>
<evidence type="ECO:0000313" key="6">
    <source>
        <dbReference type="Proteomes" id="UP000831768"/>
    </source>
</evidence>
<accession>A0A8U0A5S1</accession>
<dbReference type="EMBL" id="CP096020">
    <property type="protein sequence ID" value="UPM44412.1"/>
    <property type="molecule type" value="Genomic_DNA"/>
</dbReference>
<keyword evidence="2" id="KW-0326">Glycosidase</keyword>
<keyword evidence="5" id="KW-0614">Plasmid</keyword>
<keyword evidence="6" id="KW-1185">Reference proteome</keyword>
<sequence length="642" mass="71256">MTTDDTYETTDESTTDRSNESSARIIDGISRRGVLKAAGAGALSLGFASNFINSVSAVGIPTPWLHRDGNLIKDPSGNSVILRGVNIADPARLARTWRSKDAMAVFDKATNTDEDWYSRIIRIPTQPQDISGVNNSLQMAHGDDWGPLLPGQFDESDLDTYFSSYIDPLVDAAEEQGLYVMIDYHRHFPIFHQPQHESDLGEYQCGNESFPNDIGFCGERGMLWHSEEQAAQLDGYTEEYAAELDDELRMYWNFVAPRYSNRSHVIYDIYNEPTGPYAGDWGSPSEVPHGGNDEGGEDTDVTDPVCKDYWDMWVDRAQPWVDIVRENAPQNLITIGSPRWSQYTYWAPENEFDGDNICYTGHVYTHDSMRPLSTYFGEPAQDVPIFFSEFGWAEGGGKDDFDFLEGTASEYAPEFEEFIENNPVHPICWNFDHTWEPAFFVHDTSQDGTWEMWDYEARPGQWWQEFLAAHQNDDLPEGNGGTTPTDTPTNTPTDTPGDGLVINDYDGDPAWSSNTNDLGQWCGAGSFENGSGTVSNGTLTLEYANGGWYQEQLNQSITDYSTLVLRVSGANGGEENDITFEMGGVSASLADVTSDSVTTSAGDVTIDLEAAGVDRSSASLSLRLNFWGGGNSTLTIEEVRLQ</sequence>
<dbReference type="NCBIfam" id="TIGR01409">
    <property type="entry name" value="TAT_signal_seq"/>
    <property type="match status" value="1"/>
</dbReference>
<evidence type="ECO:0000259" key="4">
    <source>
        <dbReference type="Pfam" id="PF00150"/>
    </source>
</evidence>
<dbReference type="PROSITE" id="PS00659">
    <property type="entry name" value="GLYCOSYL_HYDROL_F5"/>
    <property type="match status" value="1"/>
</dbReference>
<evidence type="ECO:0000313" key="5">
    <source>
        <dbReference type="EMBL" id="UPM44412.1"/>
    </source>
</evidence>
<evidence type="ECO:0000256" key="3">
    <source>
        <dbReference type="SAM" id="MobiDB-lite"/>
    </source>
</evidence>
<feature type="compositionally biased region" description="Low complexity" evidence="3">
    <location>
        <begin position="482"/>
        <end position="497"/>
    </location>
</feature>
<feature type="compositionally biased region" description="Acidic residues" evidence="3">
    <location>
        <begin position="1"/>
        <end position="13"/>
    </location>
</feature>
<feature type="region of interest" description="Disordered" evidence="3">
    <location>
        <begin position="279"/>
        <end position="300"/>
    </location>
</feature>
<dbReference type="InterPro" id="IPR006311">
    <property type="entry name" value="TAT_signal"/>
</dbReference>
<dbReference type="Proteomes" id="UP000831768">
    <property type="component" value="Plasmid unnamed1"/>
</dbReference>
<dbReference type="InterPro" id="IPR018087">
    <property type="entry name" value="Glyco_hydro_5_CS"/>
</dbReference>
<dbReference type="InterPro" id="IPR019546">
    <property type="entry name" value="TAT_signal_bac_arc"/>
</dbReference>
<dbReference type="AlphaFoldDB" id="A0A8U0A5S1"/>
<dbReference type="Gene3D" id="3.20.20.80">
    <property type="entry name" value="Glycosidases"/>
    <property type="match status" value="1"/>
</dbReference>
<dbReference type="InterPro" id="IPR017853">
    <property type="entry name" value="GH"/>
</dbReference>
<dbReference type="SUPFAM" id="SSF51445">
    <property type="entry name" value="(Trans)glycosidases"/>
    <property type="match status" value="1"/>
</dbReference>
<dbReference type="PROSITE" id="PS51318">
    <property type="entry name" value="TAT"/>
    <property type="match status" value="1"/>
</dbReference>
<dbReference type="KEGG" id="haad:MW046_13270"/>